<protein>
    <submittedName>
        <fullName evidence="2">VOC family protein</fullName>
    </submittedName>
</protein>
<feature type="domain" description="Glyoxalase/fosfomycin resistance/dioxygenase" evidence="1">
    <location>
        <begin position="23"/>
        <end position="120"/>
    </location>
</feature>
<dbReference type="Pfam" id="PF00903">
    <property type="entry name" value="Glyoxalase"/>
    <property type="match status" value="1"/>
</dbReference>
<accession>A0A365XT65</accession>
<dbReference type="OrthoDB" id="9795306at2"/>
<keyword evidence="3" id="KW-1185">Reference proteome</keyword>
<gene>
    <name evidence="2" type="ORF">DF182_22675</name>
</gene>
<dbReference type="Proteomes" id="UP000253410">
    <property type="component" value="Unassembled WGS sequence"/>
</dbReference>
<evidence type="ECO:0000313" key="2">
    <source>
        <dbReference type="EMBL" id="RBL89330.1"/>
    </source>
</evidence>
<dbReference type="RefSeq" id="WP_113618073.1">
    <property type="nucleotide sequence ID" value="NZ_QFFJ01000002.1"/>
</dbReference>
<reference evidence="2 3" key="1">
    <citation type="submission" date="2018-05" db="EMBL/GenBank/DDBJ databases">
        <title>Chitinophaga sp. K3CV102501T nov., isolated from isolated from a monsoon evergreen broad-leaved forest soil.</title>
        <authorList>
            <person name="Lv Y."/>
        </authorList>
    </citation>
    <scope>NUCLEOTIDE SEQUENCE [LARGE SCALE GENOMIC DNA]</scope>
    <source>
        <strain evidence="2 3">GDMCC 1.1325</strain>
    </source>
</reference>
<dbReference type="CDD" id="cd07246">
    <property type="entry name" value="VOC_like"/>
    <property type="match status" value="1"/>
</dbReference>
<proteinExistence type="predicted"/>
<dbReference type="EMBL" id="QFFJ01000002">
    <property type="protein sequence ID" value="RBL89330.1"/>
    <property type="molecule type" value="Genomic_DNA"/>
</dbReference>
<dbReference type="SUPFAM" id="SSF54593">
    <property type="entry name" value="Glyoxalase/Bleomycin resistance protein/Dihydroxybiphenyl dioxygenase"/>
    <property type="match status" value="1"/>
</dbReference>
<dbReference type="PANTHER" id="PTHR34109:SF1">
    <property type="entry name" value="VOC DOMAIN-CONTAINING PROTEIN"/>
    <property type="match status" value="1"/>
</dbReference>
<organism evidence="2 3">
    <name type="scientific">Chitinophaga flava</name>
    <dbReference type="NCBI Taxonomy" id="2259036"/>
    <lineage>
        <taxon>Bacteria</taxon>
        <taxon>Pseudomonadati</taxon>
        <taxon>Bacteroidota</taxon>
        <taxon>Chitinophagia</taxon>
        <taxon>Chitinophagales</taxon>
        <taxon>Chitinophagaceae</taxon>
        <taxon>Chitinophaga</taxon>
    </lineage>
</organism>
<evidence type="ECO:0000313" key="3">
    <source>
        <dbReference type="Proteomes" id="UP000253410"/>
    </source>
</evidence>
<dbReference type="InterPro" id="IPR029068">
    <property type="entry name" value="Glyas_Bleomycin-R_OHBP_Dase"/>
</dbReference>
<dbReference type="Gene3D" id="3.30.720.110">
    <property type="match status" value="1"/>
</dbReference>
<name>A0A365XT65_9BACT</name>
<dbReference type="InterPro" id="IPR004360">
    <property type="entry name" value="Glyas_Fos-R_dOase_dom"/>
</dbReference>
<evidence type="ECO:0000259" key="1">
    <source>
        <dbReference type="Pfam" id="PF00903"/>
    </source>
</evidence>
<dbReference type="Gene3D" id="3.30.720.120">
    <property type="match status" value="1"/>
</dbReference>
<dbReference type="PANTHER" id="PTHR34109">
    <property type="entry name" value="BNAUNNG04460D PROTEIN-RELATED"/>
    <property type="match status" value="1"/>
</dbReference>
<sequence>MNIPTGHQAVMPYLTLENANGFLTFTQQVFQATVSFRELHDDNQTIRHAEIQISGSTIMTSEAREQWKAQPGNLFVYVEDADSSYQTALDNGATSVMPLSDQSYGRTCGVKDPCGNIWWITSVK</sequence>
<dbReference type="AlphaFoldDB" id="A0A365XT65"/>
<comment type="caution">
    <text evidence="2">The sequence shown here is derived from an EMBL/GenBank/DDBJ whole genome shotgun (WGS) entry which is preliminary data.</text>
</comment>